<sequence>MFDPHKDVIIVSMTNTAPEGLFGAFPDQVRDAVYADLGLMPG</sequence>
<gene>
    <name evidence="1" type="ORF">OSH02_05960</name>
</gene>
<dbReference type="EMBL" id="JAPKNB010000003">
    <property type="protein sequence ID" value="MCX5564897.1"/>
    <property type="molecule type" value="Genomic_DNA"/>
</dbReference>
<dbReference type="Proteomes" id="UP001208074">
    <property type="component" value="Unassembled WGS sequence"/>
</dbReference>
<reference evidence="1" key="1">
    <citation type="submission" date="2022-11" db="EMBL/GenBank/DDBJ databases">
        <title>Biodiversity and phylogenetic relationships of bacteria.</title>
        <authorList>
            <person name="Machado R.A.R."/>
            <person name="Bhat A."/>
            <person name="Loulou A."/>
            <person name="Kallel S."/>
        </authorList>
    </citation>
    <scope>NUCLEOTIDE SEQUENCE</scope>
    <source>
        <strain evidence="1">DSM 16503</strain>
    </source>
</reference>
<evidence type="ECO:0000313" key="1">
    <source>
        <dbReference type="EMBL" id="MCX5564897.1"/>
    </source>
</evidence>
<dbReference type="RefSeq" id="WP_266140665.1">
    <property type="nucleotide sequence ID" value="NZ_JAPKNB010000003.1"/>
</dbReference>
<dbReference type="AlphaFoldDB" id="A0AAW5VUE4"/>
<proteinExistence type="predicted"/>
<evidence type="ECO:0000313" key="2">
    <source>
        <dbReference type="Proteomes" id="UP001208074"/>
    </source>
</evidence>
<name>A0AAW5VUE4_9BURK</name>
<protein>
    <submittedName>
        <fullName evidence="1">Uncharacterized protein</fullName>
    </submittedName>
</protein>
<comment type="caution">
    <text evidence="1">The sequence shown here is derived from an EMBL/GenBank/DDBJ whole genome shotgun (WGS) entry which is preliminary data.</text>
</comment>
<organism evidence="1 2">
    <name type="scientific">Alcaligenes phenolicus</name>
    <dbReference type="NCBI Taxonomy" id="232846"/>
    <lineage>
        <taxon>Bacteria</taxon>
        <taxon>Pseudomonadati</taxon>
        <taxon>Pseudomonadota</taxon>
        <taxon>Betaproteobacteria</taxon>
        <taxon>Burkholderiales</taxon>
        <taxon>Alcaligenaceae</taxon>
        <taxon>Alcaligenes</taxon>
    </lineage>
</organism>
<accession>A0AAW5VUE4</accession>